<dbReference type="CDD" id="cd00146">
    <property type="entry name" value="PKD"/>
    <property type="match status" value="1"/>
</dbReference>
<dbReference type="RefSeq" id="WP_222405012.1">
    <property type="nucleotide sequence ID" value="NZ_JAHVKP010000001.1"/>
</dbReference>
<evidence type="ECO:0000259" key="1">
    <source>
        <dbReference type="PROSITE" id="PS50093"/>
    </source>
</evidence>
<dbReference type="InterPro" id="IPR000601">
    <property type="entry name" value="PKD_dom"/>
</dbReference>
<sequence>MARNQSLGTARPIHELSYQWSFDDASARFEALPDDFPDSFKDANAAQGPLAGHVFEQPGTYEVRVWVANRNQDYATDTITITVEDPDTAYAGDRTICHSNSGNFSGCPSGAQRFTSAVSALGAANQDRMRVLFRSGEDTLLNADTTFRGLRDIQVGPFGSGQKPILRVNSTVDKTLFTPRETDGFTIFGLDMRGDYDPRTGLGENFDENGIGNLGNIRNTTVFRNRFSGLGMAMVFIERPVGVIVADNEITDWYDYGTYNASANQTAYVGNSIKQNPNAVSGTGGTNRGSIPRWADHGPNRTAEVISLVVAQNDIFSNTGWSSSGQAHQPTIRYNQSGSRGHFGVINRNRLEGGATVVSISTESNSVGADVGNLIFERNLLIGTDNTAEFFALTFGGTTIRNNIAIMPDVVNTFNSFWTFAGYQARPTTDANAREPVVIAGNAIIQLQSRSPQEFQILRGFQNWANANYRTTNNLVYAPNIPNSSAFTNYTPLDQNEKYRPLAGSSAIGAATPDDLVFDTLDGRIRPAAPSVGALEP</sequence>
<dbReference type="SUPFAM" id="SSF49299">
    <property type="entry name" value="PKD domain"/>
    <property type="match status" value="1"/>
</dbReference>
<organism evidence="2 3">
    <name type="scientific">Qipengyuania aquimaris</name>
    <dbReference type="NCBI Taxonomy" id="255984"/>
    <lineage>
        <taxon>Bacteria</taxon>
        <taxon>Pseudomonadati</taxon>
        <taxon>Pseudomonadota</taxon>
        <taxon>Alphaproteobacteria</taxon>
        <taxon>Sphingomonadales</taxon>
        <taxon>Erythrobacteraceae</taxon>
        <taxon>Qipengyuania</taxon>
    </lineage>
</organism>
<reference evidence="2" key="1">
    <citation type="submission" date="2021-06" db="EMBL/GenBank/DDBJ databases">
        <title>50 bacteria genomes isolated from Dapeng, Shenzhen, China.</title>
        <authorList>
            <person name="Zheng W."/>
            <person name="Yu S."/>
            <person name="Huang Y."/>
        </authorList>
    </citation>
    <scope>NUCLEOTIDE SEQUENCE</scope>
    <source>
        <strain evidence="2">DP4N28-2</strain>
    </source>
</reference>
<dbReference type="Gene3D" id="2.60.40.10">
    <property type="entry name" value="Immunoglobulins"/>
    <property type="match status" value="1"/>
</dbReference>
<evidence type="ECO:0000313" key="2">
    <source>
        <dbReference type="EMBL" id="MBY6218085.1"/>
    </source>
</evidence>
<dbReference type="PROSITE" id="PS50093">
    <property type="entry name" value="PKD"/>
    <property type="match status" value="1"/>
</dbReference>
<name>A0A9Q3S1H2_9SPHN</name>
<dbReference type="InterPro" id="IPR013783">
    <property type="entry name" value="Ig-like_fold"/>
</dbReference>
<dbReference type="SUPFAM" id="SSF51126">
    <property type="entry name" value="Pectin lyase-like"/>
    <property type="match status" value="1"/>
</dbReference>
<proteinExistence type="predicted"/>
<dbReference type="EMBL" id="JAHVKP010000001">
    <property type="protein sequence ID" value="MBY6218085.1"/>
    <property type="molecule type" value="Genomic_DNA"/>
</dbReference>
<gene>
    <name evidence="2" type="ORF">KUV31_06980</name>
</gene>
<evidence type="ECO:0000313" key="3">
    <source>
        <dbReference type="Proteomes" id="UP000824927"/>
    </source>
</evidence>
<feature type="domain" description="PKD" evidence="1">
    <location>
        <begin position="1"/>
        <end position="90"/>
    </location>
</feature>
<dbReference type="Proteomes" id="UP000824927">
    <property type="component" value="Unassembled WGS sequence"/>
</dbReference>
<dbReference type="InterPro" id="IPR011050">
    <property type="entry name" value="Pectin_lyase_fold/virulence"/>
</dbReference>
<accession>A0A9Q3S1H2</accession>
<protein>
    <submittedName>
        <fullName evidence="2">PKD domain-containing protein</fullName>
    </submittedName>
</protein>
<dbReference type="AlphaFoldDB" id="A0A9Q3S1H2"/>
<dbReference type="InterPro" id="IPR035986">
    <property type="entry name" value="PKD_dom_sf"/>
</dbReference>
<comment type="caution">
    <text evidence="2">The sequence shown here is derived from an EMBL/GenBank/DDBJ whole genome shotgun (WGS) entry which is preliminary data.</text>
</comment>